<organism evidence="1 2">
    <name type="scientific">Araneus ventricosus</name>
    <name type="common">Orbweaver spider</name>
    <name type="synonym">Epeira ventricosa</name>
    <dbReference type="NCBI Taxonomy" id="182803"/>
    <lineage>
        <taxon>Eukaryota</taxon>
        <taxon>Metazoa</taxon>
        <taxon>Ecdysozoa</taxon>
        <taxon>Arthropoda</taxon>
        <taxon>Chelicerata</taxon>
        <taxon>Arachnida</taxon>
        <taxon>Araneae</taxon>
        <taxon>Araneomorphae</taxon>
        <taxon>Entelegynae</taxon>
        <taxon>Araneoidea</taxon>
        <taxon>Araneidae</taxon>
        <taxon>Araneus</taxon>
    </lineage>
</organism>
<sequence>MAAVAYWSGLGFGGAGFQVRNLIPLKICRIWGLLHAKSYVASKCPPAGVLRKLGERGISPGGCPRRLCCEQYLRAFS</sequence>
<comment type="caution">
    <text evidence="1">The sequence shown here is derived from an EMBL/GenBank/DDBJ whole genome shotgun (WGS) entry which is preliminary data.</text>
</comment>
<protein>
    <submittedName>
        <fullName evidence="1">Uncharacterized protein</fullName>
    </submittedName>
</protein>
<gene>
    <name evidence="1" type="ORF">AVEN_194484_1</name>
</gene>
<name>A0A4Y2A8K3_ARAVE</name>
<evidence type="ECO:0000313" key="2">
    <source>
        <dbReference type="Proteomes" id="UP000499080"/>
    </source>
</evidence>
<accession>A0A4Y2A8K3</accession>
<keyword evidence="2" id="KW-1185">Reference proteome</keyword>
<dbReference type="Proteomes" id="UP000499080">
    <property type="component" value="Unassembled WGS sequence"/>
</dbReference>
<dbReference type="AlphaFoldDB" id="A0A4Y2A8K3"/>
<evidence type="ECO:0000313" key="1">
    <source>
        <dbReference type="EMBL" id="GBL75254.1"/>
    </source>
</evidence>
<reference evidence="1 2" key="1">
    <citation type="journal article" date="2019" name="Sci. Rep.">
        <title>Orb-weaving spider Araneus ventricosus genome elucidates the spidroin gene catalogue.</title>
        <authorList>
            <person name="Kono N."/>
            <person name="Nakamura H."/>
            <person name="Ohtoshi R."/>
            <person name="Moran D.A.P."/>
            <person name="Shinohara A."/>
            <person name="Yoshida Y."/>
            <person name="Fujiwara M."/>
            <person name="Mori M."/>
            <person name="Tomita M."/>
            <person name="Arakawa K."/>
        </authorList>
    </citation>
    <scope>NUCLEOTIDE SEQUENCE [LARGE SCALE GENOMIC DNA]</scope>
</reference>
<dbReference type="EMBL" id="BGPR01000007">
    <property type="protein sequence ID" value="GBL75254.1"/>
    <property type="molecule type" value="Genomic_DNA"/>
</dbReference>
<proteinExistence type="predicted"/>